<feature type="region of interest" description="Disordered" evidence="1">
    <location>
        <begin position="1"/>
        <end position="30"/>
    </location>
</feature>
<keyword evidence="3" id="KW-1185">Reference proteome</keyword>
<organism evidence="2 3">
    <name type="scientific">Trifolium medium</name>
    <dbReference type="NCBI Taxonomy" id="97028"/>
    <lineage>
        <taxon>Eukaryota</taxon>
        <taxon>Viridiplantae</taxon>
        <taxon>Streptophyta</taxon>
        <taxon>Embryophyta</taxon>
        <taxon>Tracheophyta</taxon>
        <taxon>Spermatophyta</taxon>
        <taxon>Magnoliopsida</taxon>
        <taxon>eudicotyledons</taxon>
        <taxon>Gunneridae</taxon>
        <taxon>Pentapetalae</taxon>
        <taxon>rosids</taxon>
        <taxon>fabids</taxon>
        <taxon>Fabales</taxon>
        <taxon>Fabaceae</taxon>
        <taxon>Papilionoideae</taxon>
        <taxon>50 kb inversion clade</taxon>
        <taxon>NPAAA clade</taxon>
        <taxon>Hologalegina</taxon>
        <taxon>IRL clade</taxon>
        <taxon>Trifolieae</taxon>
        <taxon>Trifolium</taxon>
    </lineage>
</organism>
<proteinExistence type="predicted"/>
<dbReference type="EMBL" id="LXQA010354125">
    <property type="protein sequence ID" value="MCI46211.1"/>
    <property type="molecule type" value="Genomic_DNA"/>
</dbReference>
<protein>
    <submittedName>
        <fullName evidence="2">Uncharacterized protein</fullName>
    </submittedName>
</protein>
<feature type="non-terminal residue" evidence="2">
    <location>
        <position position="30"/>
    </location>
</feature>
<dbReference type="Proteomes" id="UP000265520">
    <property type="component" value="Unassembled WGS sequence"/>
</dbReference>
<name>A0A392SBD3_9FABA</name>
<comment type="caution">
    <text evidence="2">The sequence shown here is derived from an EMBL/GenBank/DDBJ whole genome shotgun (WGS) entry which is preliminary data.</text>
</comment>
<evidence type="ECO:0000313" key="3">
    <source>
        <dbReference type="Proteomes" id="UP000265520"/>
    </source>
</evidence>
<accession>A0A392SBD3</accession>
<reference evidence="2 3" key="1">
    <citation type="journal article" date="2018" name="Front. Plant Sci.">
        <title>Red Clover (Trifolium pratense) and Zigzag Clover (T. medium) - A Picture of Genomic Similarities and Differences.</title>
        <authorList>
            <person name="Dluhosova J."/>
            <person name="Istvanek J."/>
            <person name="Nedelnik J."/>
            <person name="Repkova J."/>
        </authorList>
    </citation>
    <scope>NUCLEOTIDE SEQUENCE [LARGE SCALE GENOMIC DNA]</scope>
    <source>
        <strain evidence="3">cv. 10/8</strain>
        <tissue evidence="2">Leaf</tissue>
    </source>
</reference>
<sequence>MLSIAANGRNSHRGEDSRDVAEQSSVAAAN</sequence>
<feature type="compositionally biased region" description="Basic and acidic residues" evidence="1">
    <location>
        <begin position="12"/>
        <end position="21"/>
    </location>
</feature>
<evidence type="ECO:0000313" key="2">
    <source>
        <dbReference type="EMBL" id="MCI46211.1"/>
    </source>
</evidence>
<evidence type="ECO:0000256" key="1">
    <source>
        <dbReference type="SAM" id="MobiDB-lite"/>
    </source>
</evidence>
<dbReference type="AlphaFoldDB" id="A0A392SBD3"/>